<dbReference type="Proteomes" id="UP001418796">
    <property type="component" value="Unassembled WGS sequence"/>
</dbReference>
<evidence type="ECO:0000313" key="1">
    <source>
        <dbReference type="EMBL" id="MEN0643320.1"/>
    </source>
</evidence>
<name>A0ABU9VI27_9BACI</name>
<dbReference type="EMBL" id="JBCITK010000001">
    <property type="protein sequence ID" value="MEN0643320.1"/>
    <property type="molecule type" value="Genomic_DNA"/>
</dbReference>
<organism evidence="1 2">
    <name type="scientific">Alkalicoccobacillus gibsonii</name>
    <dbReference type="NCBI Taxonomy" id="79881"/>
    <lineage>
        <taxon>Bacteria</taxon>
        <taxon>Bacillati</taxon>
        <taxon>Bacillota</taxon>
        <taxon>Bacilli</taxon>
        <taxon>Bacillales</taxon>
        <taxon>Bacillaceae</taxon>
        <taxon>Alkalicoccobacillus</taxon>
    </lineage>
</organism>
<proteinExistence type="predicted"/>
<keyword evidence="2" id="KW-1185">Reference proteome</keyword>
<accession>A0ABU9VI27</accession>
<dbReference type="RefSeq" id="WP_343130263.1">
    <property type="nucleotide sequence ID" value="NZ_JBCITK010000001.1"/>
</dbReference>
<comment type="caution">
    <text evidence="1">The sequence shown here is derived from an EMBL/GenBank/DDBJ whole genome shotgun (WGS) entry which is preliminary data.</text>
</comment>
<gene>
    <name evidence="1" type="ORF">MKY91_09200</name>
</gene>
<reference evidence="1 2" key="1">
    <citation type="submission" date="2024-03" db="EMBL/GenBank/DDBJ databases">
        <title>Bacilli Hybrid Assemblies.</title>
        <authorList>
            <person name="Kovac J."/>
        </authorList>
    </citation>
    <scope>NUCLEOTIDE SEQUENCE [LARGE SCALE GENOMIC DNA]</scope>
    <source>
        <strain evidence="1 2">FSL R7-0666</strain>
    </source>
</reference>
<evidence type="ECO:0000313" key="2">
    <source>
        <dbReference type="Proteomes" id="UP001418796"/>
    </source>
</evidence>
<protein>
    <submittedName>
        <fullName evidence="1">DUF2188 domain-containing protein</fullName>
    </submittedName>
</protein>
<dbReference type="InterPro" id="IPR018691">
    <property type="entry name" value="DUF2188"/>
</dbReference>
<dbReference type="Pfam" id="PF09954">
    <property type="entry name" value="DUF2188"/>
    <property type="match status" value="1"/>
</dbReference>
<sequence length="66" mass="7497">MKEFTVVANKDATTWMIKAEDVAPIHEFDKRDDAARKAKELASSHQPSKVEIYDASNELVESEVFE</sequence>